<accession>A0A7D9H5M4</accession>
<protein>
    <submittedName>
        <fullName evidence="1">Uncharacterized protein</fullName>
    </submittedName>
</protein>
<organism evidence="1">
    <name type="scientific">uncultured Woeseiaceae bacterium</name>
    <dbReference type="NCBI Taxonomy" id="1983305"/>
    <lineage>
        <taxon>Bacteria</taxon>
        <taxon>Pseudomonadati</taxon>
        <taxon>Pseudomonadota</taxon>
        <taxon>Gammaproteobacteria</taxon>
        <taxon>Woeseiales</taxon>
        <taxon>Woeseiaceae</taxon>
        <taxon>environmental samples</taxon>
    </lineage>
</organism>
<evidence type="ECO:0000313" key="1">
    <source>
        <dbReference type="EMBL" id="VUX55653.1"/>
    </source>
</evidence>
<gene>
    <name evidence="1" type="ORF">JTBM06_V1_70008</name>
</gene>
<dbReference type="AlphaFoldDB" id="A0A7D9H5M4"/>
<sequence length="113" mass="12210">MPNPCPAHCRDLRDGCVVARSAARITELLCVLWQSSSYVRVLHLGTLALVLRASAPESETEFELECVRAPDQLFLSTYSFSMPSSYGSLRRQNSKEKPSALVAHAGICAGGVG</sequence>
<reference evidence="1" key="1">
    <citation type="submission" date="2019-07" db="EMBL/GenBank/DDBJ databases">
        <authorList>
            <person name="Weber M."/>
            <person name="Kostadinov I."/>
            <person name="Kostadinov D I."/>
        </authorList>
    </citation>
    <scope>NUCLEOTIDE SEQUENCE</scope>
    <source>
        <strain evidence="1">Gfbio:sag-sample-m06:053724c1-46a9-4a36-b237-ea2bf867836b</strain>
    </source>
</reference>
<dbReference type="EMBL" id="LR633967">
    <property type="protein sequence ID" value="VUX55653.1"/>
    <property type="molecule type" value="Genomic_DNA"/>
</dbReference>
<proteinExistence type="predicted"/>
<name>A0A7D9H5M4_9GAMM</name>